<evidence type="ECO:0000313" key="7">
    <source>
        <dbReference type="Proteomes" id="UP000694408"/>
    </source>
</evidence>
<keyword evidence="7" id="KW-1185">Reference proteome</keyword>
<evidence type="ECO:0000256" key="1">
    <source>
        <dbReference type="ARBA" id="ARBA00004141"/>
    </source>
</evidence>
<reference evidence="6" key="1">
    <citation type="submission" date="2025-08" db="UniProtKB">
        <authorList>
            <consortium name="Ensembl"/>
        </authorList>
    </citation>
    <scope>IDENTIFICATION</scope>
</reference>
<accession>A0A8C5JP84</accession>
<keyword evidence="2 5" id="KW-0812">Transmembrane</keyword>
<dbReference type="GO" id="GO:0016020">
    <property type="term" value="C:membrane"/>
    <property type="evidence" value="ECO:0007669"/>
    <property type="project" value="UniProtKB-SubCell"/>
</dbReference>
<sequence>MGELRNPSGFNTEYAARPLALFFLAEYANIMLMNTLTAILFFKPSLSTSLKSYSQLD</sequence>
<evidence type="ECO:0000256" key="5">
    <source>
        <dbReference type="SAM" id="Phobius"/>
    </source>
</evidence>
<name>A0A8C5JP84_JUNHY</name>
<organism evidence="6 7">
    <name type="scientific">Junco hyemalis</name>
    <name type="common">Dark-eyed junco</name>
    <dbReference type="NCBI Taxonomy" id="40217"/>
    <lineage>
        <taxon>Eukaryota</taxon>
        <taxon>Metazoa</taxon>
        <taxon>Chordata</taxon>
        <taxon>Craniata</taxon>
        <taxon>Vertebrata</taxon>
        <taxon>Euteleostomi</taxon>
        <taxon>Archelosauria</taxon>
        <taxon>Archosauria</taxon>
        <taxon>Dinosauria</taxon>
        <taxon>Saurischia</taxon>
        <taxon>Theropoda</taxon>
        <taxon>Coelurosauria</taxon>
        <taxon>Aves</taxon>
        <taxon>Neognathae</taxon>
        <taxon>Neoaves</taxon>
        <taxon>Telluraves</taxon>
        <taxon>Australaves</taxon>
        <taxon>Passeriformes</taxon>
        <taxon>Passerellidae</taxon>
        <taxon>Junco</taxon>
    </lineage>
</organism>
<evidence type="ECO:0000256" key="2">
    <source>
        <dbReference type="ARBA" id="ARBA00022692"/>
    </source>
</evidence>
<comment type="subcellular location">
    <subcellularLocation>
        <location evidence="1">Membrane</location>
        <topology evidence="1">Multi-pass membrane protein</topology>
    </subcellularLocation>
</comment>
<dbReference type="Pfam" id="PF00146">
    <property type="entry name" value="NADHdh"/>
    <property type="match status" value="1"/>
</dbReference>
<keyword evidence="4 5" id="KW-0472">Membrane</keyword>
<dbReference type="Proteomes" id="UP000694408">
    <property type="component" value="Unplaced"/>
</dbReference>
<protein>
    <recommendedName>
        <fullName evidence="8">NADH dehydrogenase subunit 1</fullName>
    </recommendedName>
</protein>
<reference evidence="6" key="2">
    <citation type="submission" date="2025-09" db="UniProtKB">
        <authorList>
            <consortium name="Ensembl"/>
        </authorList>
    </citation>
    <scope>IDENTIFICATION</scope>
</reference>
<proteinExistence type="predicted"/>
<evidence type="ECO:0000256" key="3">
    <source>
        <dbReference type="ARBA" id="ARBA00022989"/>
    </source>
</evidence>
<dbReference type="AlphaFoldDB" id="A0A8C5JP84"/>
<feature type="transmembrane region" description="Helical" evidence="5">
    <location>
        <begin position="20"/>
        <end position="42"/>
    </location>
</feature>
<keyword evidence="3 5" id="KW-1133">Transmembrane helix</keyword>
<evidence type="ECO:0000313" key="6">
    <source>
        <dbReference type="Ensembl" id="ENSJHYP00000022238.1"/>
    </source>
</evidence>
<dbReference type="InterPro" id="IPR001694">
    <property type="entry name" value="NADH_UbQ_OxRdtase_su1/FPO"/>
</dbReference>
<dbReference type="Ensembl" id="ENSJHYT00000026827.1">
    <property type="protein sequence ID" value="ENSJHYP00000022238.1"/>
    <property type="gene ID" value="ENSJHYG00000016780.1"/>
</dbReference>
<evidence type="ECO:0008006" key="8">
    <source>
        <dbReference type="Google" id="ProtNLM"/>
    </source>
</evidence>
<evidence type="ECO:0000256" key="4">
    <source>
        <dbReference type="ARBA" id="ARBA00023136"/>
    </source>
</evidence>